<gene>
    <name evidence="2" type="ORF">BP5553_06732</name>
</gene>
<name>A0A370TKR4_9HELO</name>
<dbReference type="InterPro" id="IPR004143">
    <property type="entry name" value="BPL_LPL_catalytic"/>
</dbReference>
<protein>
    <recommendedName>
        <fullName evidence="1">BPL/LPL catalytic domain-containing protein</fullName>
    </recommendedName>
</protein>
<reference evidence="2 3" key="1">
    <citation type="journal article" date="2018" name="IMA Fungus">
        <title>IMA Genome-F 9: Draft genome sequence of Annulohypoxylon stygium, Aspergillus mulundensis, Berkeleyomyces basicola (syn. Thielaviopsis basicola), Ceratocystis smalleyi, two Cercospora beticola strains, Coleophoma cylindrospora, Fusarium fracticaudum, Phialophora cf. hyalina, and Morchella septimelata.</title>
        <authorList>
            <person name="Wingfield B.D."/>
            <person name="Bills G.F."/>
            <person name="Dong Y."/>
            <person name="Huang W."/>
            <person name="Nel W.J."/>
            <person name="Swalarsk-Parry B.S."/>
            <person name="Vaghefi N."/>
            <person name="Wilken P.M."/>
            <person name="An Z."/>
            <person name="de Beer Z.W."/>
            <person name="De Vos L."/>
            <person name="Chen L."/>
            <person name="Duong T.A."/>
            <person name="Gao Y."/>
            <person name="Hammerbacher A."/>
            <person name="Kikkert J.R."/>
            <person name="Li Y."/>
            <person name="Li H."/>
            <person name="Li K."/>
            <person name="Li Q."/>
            <person name="Liu X."/>
            <person name="Ma X."/>
            <person name="Naidoo K."/>
            <person name="Pethybridge S.J."/>
            <person name="Sun J."/>
            <person name="Steenkamp E.T."/>
            <person name="van der Nest M.A."/>
            <person name="van Wyk S."/>
            <person name="Wingfield M.J."/>
            <person name="Xiong C."/>
            <person name="Yue Q."/>
            <person name="Zhang X."/>
        </authorList>
    </citation>
    <scope>NUCLEOTIDE SEQUENCE [LARGE SCALE GENOMIC DNA]</scope>
    <source>
        <strain evidence="2 3">BP 5553</strain>
    </source>
</reference>
<evidence type="ECO:0000259" key="1">
    <source>
        <dbReference type="PROSITE" id="PS51733"/>
    </source>
</evidence>
<dbReference type="Proteomes" id="UP000254866">
    <property type="component" value="Unassembled WGS sequence"/>
</dbReference>
<proteinExistence type="predicted"/>
<dbReference type="PANTHER" id="PTHR10993">
    <property type="entry name" value="OCTANOYLTRANSFERASE"/>
    <property type="match status" value="1"/>
</dbReference>
<dbReference type="OrthoDB" id="19908at2759"/>
<dbReference type="Gene3D" id="3.30.930.10">
    <property type="entry name" value="Bira Bifunctional Protein, Domain 2"/>
    <property type="match status" value="1"/>
</dbReference>
<dbReference type="AlphaFoldDB" id="A0A370TKR4"/>
<accession>A0A370TKR4</accession>
<dbReference type="SUPFAM" id="SSF55681">
    <property type="entry name" value="Class II aaRS and biotin synthetases"/>
    <property type="match status" value="1"/>
</dbReference>
<evidence type="ECO:0000313" key="3">
    <source>
        <dbReference type="Proteomes" id="UP000254866"/>
    </source>
</evidence>
<organism evidence="2 3">
    <name type="scientific">Venustampulla echinocandica</name>
    <dbReference type="NCBI Taxonomy" id="2656787"/>
    <lineage>
        <taxon>Eukaryota</taxon>
        <taxon>Fungi</taxon>
        <taxon>Dikarya</taxon>
        <taxon>Ascomycota</taxon>
        <taxon>Pezizomycotina</taxon>
        <taxon>Leotiomycetes</taxon>
        <taxon>Helotiales</taxon>
        <taxon>Pleuroascaceae</taxon>
        <taxon>Venustampulla</taxon>
    </lineage>
</organism>
<sequence length="361" mass="40697">MSAPTLLHVHIGGIIPFKQAQILQSALVNRYQAYKAASSSASPSSTSSRREPYPTVLTFTPKPVYTFGRRDPYELIPPDLISSLLEGRLVRKDRYQTAFEIPEIAPTLRGGQTTFHGPGSLLIYPIFDLKSPYIRDPQYRPSKTRSLKPNERDVGTAIHPDGLDVRAYVKILESTTIDLLKPWSITGFRTKNPGVWVGHKDFSNDTVIDPAELRKIAAVGLHLRRNITSFGTALNVHTDLGWFDRITACGLEGLGTTSMRSVHAIKAQRRMAMSSRPKRSMDHWTHTEDWLKLLGGSWIRMLANHWVEIFASRLWGAAHSPQIYKSVRIQDLELDLDNLKDGGFWKAYAKGQARKPVERMV</sequence>
<dbReference type="PANTHER" id="PTHR10993:SF7">
    <property type="entry name" value="LIPOYLTRANSFERASE 2, MITOCHONDRIAL-RELATED"/>
    <property type="match status" value="1"/>
</dbReference>
<dbReference type="GeneID" id="43599581"/>
<keyword evidence="3" id="KW-1185">Reference proteome</keyword>
<feature type="domain" description="BPL/LPL catalytic" evidence="1">
    <location>
        <begin position="50"/>
        <end position="289"/>
    </location>
</feature>
<evidence type="ECO:0000313" key="2">
    <source>
        <dbReference type="EMBL" id="RDL36120.1"/>
    </source>
</evidence>
<dbReference type="Pfam" id="PF21948">
    <property type="entry name" value="LplA-B_cat"/>
    <property type="match status" value="1"/>
</dbReference>
<dbReference type="InterPro" id="IPR045864">
    <property type="entry name" value="aa-tRNA-synth_II/BPL/LPL"/>
</dbReference>
<dbReference type="GO" id="GO:0033819">
    <property type="term" value="F:lipoyl(octanoyl) transferase activity"/>
    <property type="evidence" value="ECO:0007669"/>
    <property type="project" value="TreeGrafter"/>
</dbReference>
<comment type="caution">
    <text evidence="2">The sequence shown here is derived from an EMBL/GenBank/DDBJ whole genome shotgun (WGS) entry which is preliminary data.</text>
</comment>
<dbReference type="STRING" id="2656787.A0A370TKR4"/>
<dbReference type="RefSeq" id="XP_031868776.1">
    <property type="nucleotide sequence ID" value="XM_032015355.1"/>
</dbReference>
<dbReference type="GO" id="GO:0009249">
    <property type="term" value="P:protein lipoylation"/>
    <property type="evidence" value="ECO:0007669"/>
    <property type="project" value="TreeGrafter"/>
</dbReference>
<dbReference type="PROSITE" id="PS51733">
    <property type="entry name" value="BPL_LPL_CATALYTIC"/>
    <property type="match status" value="1"/>
</dbReference>
<dbReference type="EMBL" id="NPIC01000005">
    <property type="protein sequence ID" value="RDL36120.1"/>
    <property type="molecule type" value="Genomic_DNA"/>
</dbReference>